<feature type="domain" description="Transglycosylase SLT" evidence="5">
    <location>
        <begin position="43"/>
        <end position="150"/>
    </location>
</feature>
<comment type="similarity">
    <text evidence="1">Belongs to the transglycosylase Slt family.</text>
</comment>
<organism evidence="6 7">
    <name type="scientific">Inquilinus ginsengisoli</name>
    <dbReference type="NCBI Taxonomy" id="363840"/>
    <lineage>
        <taxon>Bacteria</taxon>
        <taxon>Pseudomonadati</taxon>
        <taxon>Pseudomonadota</taxon>
        <taxon>Alphaproteobacteria</taxon>
        <taxon>Rhodospirillales</taxon>
        <taxon>Rhodospirillaceae</taxon>
        <taxon>Inquilinus</taxon>
    </lineage>
</organism>
<evidence type="ECO:0000313" key="6">
    <source>
        <dbReference type="EMBL" id="MDR6292562.1"/>
    </source>
</evidence>
<sequence length="454" mass="47261">MPGTTRWTRAVAATALLAGLLAACAEAPKPKPVVASGPWGAEIHEASRRFDVPEAWIRAVMQVESGGQTHWKGGQPITSTAGAMGLMQVMPGTYDELRYQHGLGGDAYNPRDNIIAGAAYIRDMYDLYGYPGFLGAYNAGPERYRQYVEEGRPLPRETRRYMDIIAPQIAGILPGKSAPDRMTQYAAAQIDRQIPATRNTTVVAAMKPIPDGSSMRGTTVVAAMQPIPDGSSMRGATVVAAMQPIPDGSSMRGATVVAAMQPIPDGSSMRGTTVVAAMQPIPDGSSAYRAVQQNPVAALAARTVQPAPVQMRPIPDAGAVQVATVAPAARTVVVPAPVRMAPIPDGSSQVAAATPVTRSVLPPPARMAPIPDAQPVARAPAPEVRVAAAVPAAPPVRATAAPTRMAPIPDAPPVRVASAKANRPAIQQVADAGEPRRQTNGLPAGWFVPSAPGK</sequence>
<evidence type="ECO:0000256" key="1">
    <source>
        <dbReference type="ARBA" id="ARBA00007734"/>
    </source>
</evidence>
<dbReference type="Pfam" id="PF01464">
    <property type="entry name" value="SLT"/>
    <property type="match status" value="1"/>
</dbReference>
<dbReference type="CDD" id="cd00254">
    <property type="entry name" value="LT-like"/>
    <property type="match status" value="1"/>
</dbReference>
<proteinExistence type="inferred from homology"/>
<feature type="chain" id="PRO_5046667114" description="Transglycosylase SLT domain-containing protein" evidence="4">
    <location>
        <begin position="26"/>
        <end position="454"/>
    </location>
</feature>
<evidence type="ECO:0000256" key="4">
    <source>
        <dbReference type="SAM" id="SignalP"/>
    </source>
</evidence>
<feature type="region of interest" description="Disordered" evidence="3">
    <location>
        <begin position="430"/>
        <end position="454"/>
    </location>
</feature>
<name>A0ABU1JVA6_9PROT</name>
<dbReference type="InterPro" id="IPR008258">
    <property type="entry name" value="Transglycosylase_SLT_dom_1"/>
</dbReference>
<feature type="signal peptide" evidence="4">
    <location>
        <begin position="1"/>
        <end position="25"/>
    </location>
</feature>
<evidence type="ECO:0000259" key="5">
    <source>
        <dbReference type="Pfam" id="PF01464"/>
    </source>
</evidence>
<dbReference type="Proteomes" id="UP001262410">
    <property type="component" value="Unassembled WGS sequence"/>
</dbReference>
<dbReference type="SUPFAM" id="SSF53955">
    <property type="entry name" value="Lysozyme-like"/>
    <property type="match status" value="1"/>
</dbReference>
<accession>A0ABU1JVA6</accession>
<evidence type="ECO:0000256" key="3">
    <source>
        <dbReference type="SAM" id="MobiDB-lite"/>
    </source>
</evidence>
<evidence type="ECO:0000256" key="2">
    <source>
        <dbReference type="ARBA" id="ARBA00009387"/>
    </source>
</evidence>
<dbReference type="PROSITE" id="PS51257">
    <property type="entry name" value="PROKAR_LIPOPROTEIN"/>
    <property type="match status" value="1"/>
</dbReference>
<evidence type="ECO:0000313" key="7">
    <source>
        <dbReference type="Proteomes" id="UP001262410"/>
    </source>
</evidence>
<dbReference type="PANTHER" id="PTHR37423:SF2">
    <property type="entry name" value="MEMBRANE-BOUND LYTIC MUREIN TRANSGLYCOSYLASE C"/>
    <property type="match status" value="1"/>
</dbReference>
<gene>
    <name evidence="6" type="ORF">E9232_005102</name>
</gene>
<dbReference type="PANTHER" id="PTHR37423">
    <property type="entry name" value="SOLUBLE LYTIC MUREIN TRANSGLYCOSYLASE-RELATED"/>
    <property type="match status" value="1"/>
</dbReference>
<dbReference type="RefSeq" id="WP_309798768.1">
    <property type="nucleotide sequence ID" value="NZ_JAVDPW010000009.1"/>
</dbReference>
<dbReference type="EMBL" id="JAVDPW010000009">
    <property type="protein sequence ID" value="MDR6292562.1"/>
    <property type="molecule type" value="Genomic_DNA"/>
</dbReference>
<comment type="caution">
    <text evidence="6">The sequence shown here is derived from an EMBL/GenBank/DDBJ whole genome shotgun (WGS) entry which is preliminary data.</text>
</comment>
<dbReference type="Gene3D" id="1.10.530.10">
    <property type="match status" value="1"/>
</dbReference>
<dbReference type="InterPro" id="IPR023346">
    <property type="entry name" value="Lysozyme-like_dom_sf"/>
</dbReference>
<keyword evidence="7" id="KW-1185">Reference proteome</keyword>
<comment type="similarity">
    <text evidence="2">Belongs to the virb1 family.</text>
</comment>
<protein>
    <recommendedName>
        <fullName evidence="5">Transglycosylase SLT domain-containing protein</fullName>
    </recommendedName>
</protein>
<keyword evidence="4" id="KW-0732">Signal</keyword>
<reference evidence="6 7" key="1">
    <citation type="submission" date="2023-07" db="EMBL/GenBank/DDBJ databases">
        <title>Sorghum-associated microbial communities from plants grown in Nebraska, USA.</title>
        <authorList>
            <person name="Schachtman D."/>
        </authorList>
    </citation>
    <scope>NUCLEOTIDE SEQUENCE [LARGE SCALE GENOMIC DNA]</scope>
    <source>
        <strain evidence="6 7">584</strain>
    </source>
</reference>